<evidence type="ECO:0000256" key="11">
    <source>
        <dbReference type="SAM" id="Phobius"/>
    </source>
</evidence>
<dbReference type="Pfam" id="PF25011">
    <property type="entry name" value="VSR_TRX"/>
    <property type="match status" value="1"/>
</dbReference>
<evidence type="ECO:0000256" key="10">
    <source>
        <dbReference type="ARBA" id="ARBA00037847"/>
    </source>
</evidence>
<dbReference type="AlphaFoldDB" id="A0A7S2UWY7"/>
<keyword evidence="3 11" id="KW-0812">Transmembrane</keyword>
<keyword evidence="4" id="KW-0732">Signal</keyword>
<evidence type="ECO:0008006" key="15">
    <source>
        <dbReference type="Google" id="ProtNLM"/>
    </source>
</evidence>
<keyword evidence="9" id="KW-0325">Glycoprotein</keyword>
<evidence type="ECO:0000256" key="6">
    <source>
        <dbReference type="ARBA" id="ARBA00022837"/>
    </source>
</evidence>
<dbReference type="InterPro" id="IPR056858">
    <property type="entry name" value="VSR_TRX"/>
</dbReference>
<dbReference type="GO" id="GO:0016020">
    <property type="term" value="C:membrane"/>
    <property type="evidence" value="ECO:0007669"/>
    <property type="project" value="UniProtKB-SubCell"/>
</dbReference>
<evidence type="ECO:0000256" key="5">
    <source>
        <dbReference type="ARBA" id="ARBA00022737"/>
    </source>
</evidence>
<keyword evidence="6" id="KW-0106">Calcium</keyword>
<evidence type="ECO:0000259" key="12">
    <source>
        <dbReference type="Pfam" id="PF02225"/>
    </source>
</evidence>
<evidence type="ECO:0000256" key="3">
    <source>
        <dbReference type="ARBA" id="ARBA00022692"/>
    </source>
</evidence>
<dbReference type="PANTHER" id="PTHR22702:SF1">
    <property type="entry name" value="PROTEASE-ASSOCIATED DOMAIN-CONTAINING PROTEIN 1"/>
    <property type="match status" value="1"/>
</dbReference>
<feature type="domain" description="Vacuolar sorting receptor thioredoxin-like" evidence="13">
    <location>
        <begin position="126"/>
        <end position="331"/>
    </location>
</feature>
<dbReference type="InterPro" id="IPR046450">
    <property type="entry name" value="PA_dom_sf"/>
</dbReference>
<gene>
    <name evidence="14" type="ORF">FJAP1339_LOCUS4299</name>
</gene>
<reference evidence="14" key="1">
    <citation type="submission" date="2021-01" db="EMBL/GenBank/DDBJ databases">
        <authorList>
            <person name="Corre E."/>
            <person name="Pelletier E."/>
            <person name="Niang G."/>
            <person name="Scheremetjew M."/>
            <person name="Finn R."/>
            <person name="Kale V."/>
            <person name="Holt S."/>
            <person name="Cochrane G."/>
            <person name="Meng A."/>
            <person name="Brown T."/>
            <person name="Cohen L."/>
        </authorList>
    </citation>
    <scope>NUCLEOTIDE SEQUENCE</scope>
    <source>
        <strain evidence="14">CCMP1661</strain>
    </source>
</reference>
<dbReference type="EMBL" id="HBHR01008915">
    <property type="protein sequence ID" value="CAD9861777.1"/>
    <property type="molecule type" value="Transcribed_RNA"/>
</dbReference>
<dbReference type="Pfam" id="PF02225">
    <property type="entry name" value="PA"/>
    <property type="match status" value="1"/>
</dbReference>
<organism evidence="14">
    <name type="scientific">Fibrocapsa japonica</name>
    <dbReference type="NCBI Taxonomy" id="94617"/>
    <lineage>
        <taxon>Eukaryota</taxon>
        <taxon>Sar</taxon>
        <taxon>Stramenopiles</taxon>
        <taxon>Ochrophyta</taxon>
        <taxon>Raphidophyceae</taxon>
        <taxon>Chattonellales</taxon>
        <taxon>Chattonellaceae</taxon>
        <taxon>Fibrocapsa</taxon>
    </lineage>
</organism>
<evidence type="ECO:0000313" key="14">
    <source>
        <dbReference type="EMBL" id="CAD9861777.1"/>
    </source>
</evidence>
<evidence type="ECO:0000259" key="13">
    <source>
        <dbReference type="Pfam" id="PF25011"/>
    </source>
</evidence>
<feature type="domain" description="PA" evidence="12">
    <location>
        <begin position="24"/>
        <end position="56"/>
    </location>
</feature>
<evidence type="ECO:0000256" key="8">
    <source>
        <dbReference type="ARBA" id="ARBA00023136"/>
    </source>
</evidence>
<evidence type="ECO:0000256" key="4">
    <source>
        <dbReference type="ARBA" id="ARBA00022729"/>
    </source>
</evidence>
<name>A0A7S2UWY7_9STRA</name>
<keyword evidence="5" id="KW-0677">Repeat</keyword>
<accession>A0A7S2UWY7</accession>
<proteinExistence type="predicted"/>
<evidence type="ECO:0000256" key="2">
    <source>
        <dbReference type="ARBA" id="ARBA00022536"/>
    </source>
</evidence>
<protein>
    <recommendedName>
        <fullName evidence="15">PA domain-containing protein</fullName>
    </recommendedName>
</protein>
<evidence type="ECO:0000256" key="9">
    <source>
        <dbReference type="ARBA" id="ARBA00023180"/>
    </source>
</evidence>
<keyword evidence="7 11" id="KW-1133">Transmembrane helix</keyword>
<evidence type="ECO:0000256" key="7">
    <source>
        <dbReference type="ARBA" id="ARBA00022989"/>
    </source>
</evidence>
<sequence>MCADSDVAVNKWMMPSPDAAETPFILMMDRGDCTFVSKVRRAQHAGAAAVLVSDHKCLCGEAKCVSEQPCESVEPIMADDGSGADIAIPAYLLKKVDSDLIKGIITQGTLVVAEMSWALPNPDDRVEWTLWTSSLDEGAELLKADFLEITKGLGRRAYFVPHYMIFDGVSLRCTDSDDHCGNLCTNEGRYCLPDPDNDRSNGLSGADLVAESLRQLCIWKIYGSQDAEESNRGVGLPWWEYTVHHATDCSPDHFADTACIEAAMHAAGVDKGKVEKCMLESGGTEKGVNDLLAAEVSEKDRHTIVITPSVYVNNIAERGAMTAPQVMSTICAGYAAGTEPGICQCTGMPREDLLACVSRDGAKEPSSTGGISPGAVVGIILAVVAAMTLAGFVYWKRTQSQMRDQVRGILAEYMPLEDLGDGRVRPAGDVQLTSTQIDGV</sequence>
<keyword evidence="2" id="KW-0245">EGF-like domain</keyword>
<dbReference type="Gene3D" id="3.50.30.30">
    <property type="match status" value="1"/>
</dbReference>
<keyword evidence="8 11" id="KW-0472">Membrane</keyword>
<dbReference type="InterPro" id="IPR003137">
    <property type="entry name" value="PA_domain"/>
</dbReference>
<evidence type="ECO:0000256" key="1">
    <source>
        <dbReference type="ARBA" id="ARBA00004479"/>
    </source>
</evidence>
<comment type="subcellular location">
    <subcellularLocation>
        <location evidence="10">Endomembrane system</location>
        <topology evidence="10">Single-pass membrane protein</topology>
    </subcellularLocation>
    <subcellularLocation>
        <location evidence="1">Membrane</location>
        <topology evidence="1">Single-pass type I membrane protein</topology>
    </subcellularLocation>
</comment>
<dbReference type="GO" id="GO:0012505">
    <property type="term" value="C:endomembrane system"/>
    <property type="evidence" value="ECO:0007669"/>
    <property type="project" value="UniProtKB-SubCell"/>
</dbReference>
<dbReference type="SUPFAM" id="SSF52025">
    <property type="entry name" value="PA domain"/>
    <property type="match status" value="1"/>
</dbReference>
<dbReference type="PANTHER" id="PTHR22702">
    <property type="entry name" value="PROTEASE-ASSOCIATED DOMAIN-CONTAINING PROTEIN"/>
    <property type="match status" value="1"/>
</dbReference>
<feature type="transmembrane region" description="Helical" evidence="11">
    <location>
        <begin position="375"/>
        <end position="395"/>
    </location>
</feature>